<keyword evidence="2" id="KW-1185">Reference proteome</keyword>
<accession>A0AAW0DX23</accession>
<comment type="caution">
    <text evidence="1">The sequence shown here is derived from an EMBL/GenBank/DDBJ whole genome shotgun (WGS) entry which is preliminary data.</text>
</comment>
<proteinExistence type="predicted"/>
<dbReference type="EMBL" id="JAWWNJ010000005">
    <property type="protein sequence ID" value="KAK7055900.1"/>
    <property type="molecule type" value="Genomic_DNA"/>
</dbReference>
<organism evidence="1 2">
    <name type="scientific">Favolaschia claudopus</name>
    <dbReference type="NCBI Taxonomy" id="2862362"/>
    <lineage>
        <taxon>Eukaryota</taxon>
        <taxon>Fungi</taxon>
        <taxon>Dikarya</taxon>
        <taxon>Basidiomycota</taxon>
        <taxon>Agaricomycotina</taxon>
        <taxon>Agaricomycetes</taxon>
        <taxon>Agaricomycetidae</taxon>
        <taxon>Agaricales</taxon>
        <taxon>Marasmiineae</taxon>
        <taxon>Mycenaceae</taxon>
        <taxon>Favolaschia</taxon>
    </lineage>
</organism>
<protein>
    <submittedName>
        <fullName evidence="1">Uncharacterized protein</fullName>
    </submittedName>
</protein>
<evidence type="ECO:0000313" key="2">
    <source>
        <dbReference type="Proteomes" id="UP001362999"/>
    </source>
</evidence>
<sequence length="263" mass="29509">MNISVSGTRNLRFKLRAAIRTQLNSFSAAEPESLCTSSSVADFFGSFESHRKPALIAIAAFHRIILPAKSNHPTTSAPPETSIPDCKDVCNEWQSNNIHPDLQIHILTALNGTNLTLVPLRRLLATLNIEYSSSDSLRELRKKLKTHIGILRKGNQAEYKADRRETLNDLRKAEARARYNEKIQHVVDSWPQLVPRSLKDRVFNIFRDQTSSEALSTFTCAACGVSAPLRSHCTLNINGFDKSLLLRHCTCEKEHGASRKIIH</sequence>
<dbReference type="AlphaFoldDB" id="A0AAW0DX23"/>
<reference evidence="1 2" key="1">
    <citation type="journal article" date="2024" name="J Genomics">
        <title>Draft genome sequencing and assembly of Favolaschia claudopus CIRM-BRFM 2984 isolated from oak limbs.</title>
        <authorList>
            <person name="Navarro D."/>
            <person name="Drula E."/>
            <person name="Chaduli D."/>
            <person name="Cazenave R."/>
            <person name="Ahrendt S."/>
            <person name="Wang J."/>
            <person name="Lipzen A."/>
            <person name="Daum C."/>
            <person name="Barry K."/>
            <person name="Grigoriev I.V."/>
            <person name="Favel A."/>
            <person name="Rosso M.N."/>
            <person name="Martin F."/>
        </authorList>
    </citation>
    <scope>NUCLEOTIDE SEQUENCE [LARGE SCALE GENOMIC DNA]</scope>
    <source>
        <strain evidence="1 2">CIRM-BRFM 2984</strain>
    </source>
</reference>
<name>A0AAW0DX23_9AGAR</name>
<evidence type="ECO:0000313" key="1">
    <source>
        <dbReference type="EMBL" id="KAK7055900.1"/>
    </source>
</evidence>
<gene>
    <name evidence="1" type="ORF">R3P38DRAFT_2849495</name>
</gene>
<dbReference type="Proteomes" id="UP001362999">
    <property type="component" value="Unassembled WGS sequence"/>
</dbReference>